<organism evidence="2 3">
    <name type="scientific">Desulfacinum hydrothermale DSM 13146</name>
    <dbReference type="NCBI Taxonomy" id="1121390"/>
    <lineage>
        <taxon>Bacteria</taxon>
        <taxon>Pseudomonadati</taxon>
        <taxon>Thermodesulfobacteriota</taxon>
        <taxon>Syntrophobacteria</taxon>
        <taxon>Syntrophobacterales</taxon>
        <taxon>Syntrophobacteraceae</taxon>
        <taxon>Desulfacinum</taxon>
    </lineage>
</organism>
<proteinExistence type="predicted"/>
<dbReference type="AlphaFoldDB" id="A0A1W1X803"/>
<evidence type="ECO:0000313" key="3">
    <source>
        <dbReference type="Proteomes" id="UP000192783"/>
    </source>
</evidence>
<gene>
    <name evidence="2" type="ORF">SAMN02746041_00778</name>
</gene>
<dbReference type="OrthoDB" id="9148007at2"/>
<protein>
    <submittedName>
        <fullName evidence="2">Uncharacterized protein</fullName>
    </submittedName>
</protein>
<dbReference type="RefSeq" id="WP_084056474.1">
    <property type="nucleotide sequence ID" value="NZ_FWXF01000003.1"/>
</dbReference>
<dbReference type="Proteomes" id="UP000192783">
    <property type="component" value="Unassembled WGS sequence"/>
</dbReference>
<accession>A0A1W1X803</accession>
<sequence length="181" mass="20011">MKPILFFVISFLGMLFIASQTSKQRSMNGIPGSAEAAEEAKVSKEEGGGQEAAPSTESEAKPHLEEEPEEVSPPEGPPVDRPHGQTAASGEESMEQDWLEKLVHLFSPHLPAGVELVGRQTKNYVALTLDNNPRRWVCRLYMKRSSPAIEIYGRPKMALGSEDSPEKLEEQLMRALKKRLG</sequence>
<feature type="compositionally biased region" description="Basic and acidic residues" evidence="1">
    <location>
        <begin position="38"/>
        <end position="47"/>
    </location>
</feature>
<reference evidence="2 3" key="1">
    <citation type="submission" date="2017-04" db="EMBL/GenBank/DDBJ databases">
        <authorList>
            <person name="Afonso C.L."/>
            <person name="Miller P.J."/>
            <person name="Scott M.A."/>
            <person name="Spackman E."/>
            <person name="Goraichik I."/>
            <person name="Dimitrov K.M."/>
            <person name="Suarez D.L."/>
            <person name="Swayne D.E."/>
        </authorList>
    </citation>
    <scope>NUCLEOTIDE SEQUENCE [LARGE SCALE GENOMIC DNA]</scope>
    <source>
        <strain evidence="2 3">DSM 13146</strain>
    </source>
</reference>
<evidence type="ECO:0000313" key="2">
    <source>
        <dbReference type="EMBL" id="SMC19993.1"/>
    </source>
</evidence>
<dbReference type="EMBL" id="FWXF01000003">
    <property type="protein sequence ID" value="SMC19993.1"/>
    <property type="molecule type" value="Genomic_DNA"/>
</dbReference>
<evidence type="ECO:0000256" key="1">
    <source>
        <dbReference type="SAM" id="MobiDB-lite"/>
    </source>
</evidence>
<name>A0A1W1X803_9BACT</name>
<feature type="region of interest" description="Disordered" evidence="1">
    <location>
        <begin position="22"/>
        <end position="94"/>
    </location>
</feature>
<keyword evidence="3" id="KW-1185">Reference proteome</keyword>